<evidence type="ECO:0000256" key="1">
    <source>
        <dbReference type="SAM" id="Phobius"/>
    </source>
</evidence>
<dbReference type="EMBL" id="JARJCW010000120">
    <property type="protein sequence ID" value="KAJ7192427.1"/>
    <property type="molecule type" value="Genomic_DNA"/>
</dbReference>
<proteinExistence type="predicted"/>
<keyword evidence="1" id="KW-0812">Transmembrane</keyword>
<feature type="transmembrane region" description="Helical" evidence="1">
    <location>
        <begin position="45"/>
        <end position="66"/>
    </location>
</feature>
<keyword evidence="1" id="KW-1133">Transmembrane helix</keyword>
<gene>
    <name evidence="2" type="ORF">GGX14DRAFT_578147</name>
</gene>
<protein>
    <submittedName>
        <fullName evidence="2">Uncharacterized protein</fullName>
    </submittedName>
</protein>
<evidence type="ECO:0000313" key="3">
    <source>
        <dbReference type="Proteomes" id="UP001219525"/>
    </source>
</evidence>
<evidence type="ECO:0000313" key="2">
    <source>
        <dbReference type="EMBL" id="KAJ7192427.1"/>
    </source>
</evidence>
<accession>A0AAD6XYA2</accession>
<reference evidence="2" key="1">
    <citation type="submission" date="2023-03" db="EMBL/GenBank/DDBJ databases">
        <title>Massive genome expansion in bonnet fungi (Mycena s.s.) driven by repeated elements and novel gene families across ecological guilds.</title>
        <authorList>
            <consortium name="Lawrence Berkeley National Laboratory"/>
            <person name="Harder C.B."/>
            <person name="Miyauchi S."/>
            <person name="Viragh M."/>
            <person name="Kuo A."/>
            <person name="Thoen E."/>
            <person name="Andreopoulos B."/>
            <person name="Lu D."/>
            <person name="Skrede I."/>
            <person name="Drula E."/>
            <person name="Henrissat B."/>
            <person name="Morin E."/>
            <person name="Kohler A."/>
            <person name="Barry K."/>
            <person name="LaButti K."/>
            <person name="Morin E."/>
            <person name="Salamov A."/>
            <person name="Lipzen A."/>
            <person name="Mereny Z."/>
            <person name="Hegedus B."/>
            <person name="Baldrian P."/>
            <person name="Stursova M."/>
            <person name="Weitz H."/>
            <person name="Taylor A."/>
            <person name="Grigoriev I.V."/>
            <person name="Nagy L.G."/>
            <person name="Martin F."/>
            <person name="Kauserud H."/>
        </authorList>
    </citation>
    <scope>NUCLEOTIDE SEQUENCE</scope>
    <source>
        <strain evidence="2">9144</strain>
    </source>
</reference>
<feature type="transmembrane region" description="Helical" evidence="1">
    <location>
        <begin position="12"/>
        <end position="33"/>
    </location>
</feature>
<keyword evidence="1" id="KW-0472">Membrane</keyword>
<comment type="caution">
    <text evidence="2">The sequence shown here is derived from an EMBL/GenBank/DDBJ whole genome shotgun (WGS) entry which is preliminary data.</text>
</comment>
<organism evidence="2 3">
    <name type="scientific">Mycena pura</name>
    <dbReference type="NCBI Taxonomy" id="153505"/>
    <lineage>
        <taxon>Eukaryota</taxon>
        <taxon>Fungi</taxon>
        <taxon>Dikarya</taxon>
        <taxon>Basidiomycota</taxon>
        <taxon>Agaricomycotina</taxon>
        <taxon>Agaricomycetes</taxon>
        <taxon>Agaricomycetidae</taxon>
        <taxon>Agaricales</taxon>
        <taxon>Marasmiineae</taxon>
        <taxon>Mycenaceae</taxon>
        <taxon>Mycena</taxon>
    </lineage>
</organism>
<keyword evidence="3" id="KW-1185">Reference proteome</keyword>
<dbReference type="AlphaFoldDB" id="A0AAD6XYA2"/>
<name>A0AAD6XYA2_9AGAR</name>
<dbReference type="Proteomes" id="UP001219525">
    <property type="component" value="Unassembled WGS sequence"/>
</dbReference>
<sequence>MFPLLAVPKLFTVYPVPSLLVTFTMFVMTVYNCKTRLGSDVPSRYSMPLVILFLRDGIYWFLAVVAVNPPQIILWSVARATLTELLVISPANRSPSIVVYSIIGSRVLLNILEHMLVNPHRDPYSVGTISTTVANV</sequence>